<dbReference type="NCBIfam" id="TIGR01011">
    <property type="entry name" value="rpsB_bact"/>
    <property type="match status" value="1"/>
</dbReference>
<evidence type="ECO:0000256" key="1">
    <source>
        <dbReference type="ARBA" id="ARBA00006242"/>
    </source>
</evidence>
<dbReference type="PANTHER" id="PTHR12534:SF0">
    <property type="entry name" value="SMALL RIBOSOMAL SUBUNIT PROTEIN US2M"/>
    <property type="match status" value="1"/>
</dbReference>
<evidence type="ECO:0000256" key="2">
    <source>
        <dbReference type="ARBA" id="ARBA00022980"/>
    </source>
</evidence>
<dbReference type="HAMAP" id="MF_00291_B">
    <property type="entry name" value="Ribosomal_uS2_B"/>
    <property type="match status" value="1"/>
</dbReference>
<dbReference type="PRINTS" id="PR00395">
    <property type="entry name" value="RIBOSOMALS2"/>
</dbReference>
<dbReference type="PANTHER" id="PTHR12534">
    <property type="entry name" value="30S RIBOSOMAL PROTEIN S2 PROKARYOTIC AND ORGANELLAR"/>
    <property type="match status" value="1"/>
</dbReference>
<name>A0A2M7QDU7_9BACT</name>
<dbReference type="Pfam" id="PF00318">
    <property type="entry name" value="Ribosomal_S2"/>
    <property type="match status" value="1"/>
</dbReference>
<dbReference type="PROSITE" id="PS00963">
    <property type="entry name" value="RIBOSOMAL_S2_2"/>
    <property type="match status" value="1"/>
</dbReference>
<organism evidence="7 8">
    <name type="scientific">Candidatus Roizmanbacteria bacterium CG_4_10_14_0_8_um_filter_39_9</name>
    <dbReference type="NCBI Taxonomy" id="1974829"/>
    <lineage>
        <taxon>Bacteria</taxon>
        <taxon>Candidatus Roizmaniibacteriota</taxon>
    </lineage>
</organism>
<sequence length="249" mass="27717">MKDQASITAQVERLFNAGVHLGHKKNRLHPKARKYVYKIVNGTAVIDLTKTVEQLQAAVKFLKAQAKDGKVLLVVGTKKTVSQYVADICKEHGIAHISIKWMPGLLTNFETLMKNVKKMKELEEAKSRGEWDKFVKHERTKLSKLLNRLKKLYVGLTDLKKKPDVMFIIDIKKEKNALIEARKHNIPVVALTDTNADPDTITYPIVGNDDSALAAHLVIKDVVEAYAMSNVVSASNAVPLSSAVLPKSK</sequence>
<dbReference type="InterPro" id="IPR023591">
    <property type="entry name" value="Ribosomal_uS2_flav_dom_sf"/>
</dbReference>
<gene>
    <name evidence="5 7" type="primary">rpsB</name>
    <name evidence="7" type="ORF">COY90_02745</name>
</gene>
<comment type="caution">
    <text evidence="7">The sequence shown here is derived from an EMBL/GenBank/DDBJ whole genome shotgun (WGS) entry which is preliminary data.</text>
</comment>
<dbReference type="GO" id="GO:0022627">
    <property type="term" value="C:cytosolic small ribosomal subunit"/>
    <property type="evidence" value="ECO:0007669"/>
    <property type="project" value="TreeGrafter"/>
</dbReference>
<proteinExistence type="inferred from homology"/>
<dbReference type="InterPro" id="IPR001865">
    <property type="entry name" value="Ribosomal_uS2"/>
</dbReference>
<dbReference type="Gene3D" id="1.10.287.610">
    <property type="entry name" value="Helix hairpin bin"/>
    <property type="match status" value="1"/>
</dbReference>
<keyword evidence="2 5" id="KW-0689">Ribosomal protein</keyword>
<evidence type="ECO:0000256" key="6">
    <source>
        <dbReference type="RuleBase" id="RU003631"/>
    </source>
</evidence>
<dbReference type="InterPro" id="IPR005706">
    <property type="entry name" value="Ribosomal_uS2_bac/mit/plastid"/>
</dbReference>
<accession>A0A2M7QDU7</accession>
<evidence type="ECO:0000313" key="8">
    <source>
        <dbReference type="Proteomes" id="UP000230108"/>
    </source>
</evidence>
<dbReference type="Proteomes" id="UP000230108">
    <property type="component" value="Unassembled WGS sequence"/>
</dbReference>
<dbReference type="Gene3D" id="3.40.50.10490">
    <property type="entry name" value="Glucose-6-phosphate isomerase like protein, domain 1"/>
    <property type="match status" value="1"/>
</dbReference>
<dbReference type="EMBL" id="PFLF01000055">
    <property type="protein sequence ID" value="PIY69050.1"/>
    <property type="molecule type" value="Genomic_DNA"/>
</dbReference>
<dbReference type="CDD" id="cd01425">
    <property type="entry name" value="RPS2"/>
    <property type="match status" value="1"/>
</dbReference>
<dbReference type="GO" id="GO:0003735">
    <property type="term" value="F:structural constituent of ribosome"/>
    <property type="evidence" value="ECO:0007669"/>
    <property type="project" value="InterPro"/>
</dbReference>
<evidence type="ECO:0000256" key="5">
    <source>
        <dbReference type="HAMAP-Rule" id="MF_00291"/>
    </source>
</evidence>
<reference evidence="8" key="1">
    <citation type="submission" date="2017-09" db="EMBL/GenBank/DDBJ databases">
        <title>Depth-based differentiation of microbial function through sediment-hosted aquifers and enrichment of novel symbionts in the deep terrestrial subsurface.</title>
        <authorList>
            <person name="Probst A.J."/>
            <person name="Ladd B."/>
            <person name="Jarett J.K."/>
            <person name="Geller-Mcgrath D.E."/>
            <person name="Sieber C.M.K."/>
            <person name="Emerson J.B."/>
            <person name="Anantharaman K."/>
            <person name="Thomas B.C."/>
            <person name="Malmstrom R."/>
            <person name="Stieglmeier M."/>
            <person name="Klingl A."/>
            <person name="Woyke T."/>
            <person name="Ryan C.M."/>
            <person name="Banfield J.F."/>
        </authorList>
    </citation>
    <scope>NUCLEOTIDE SEQUENCE [LARGE SCALE GENOMIC DNA]</scope>
</reference>
<evidence type="ECO:0000256" key="4">
    <source>
        <dbReference type="ARBA" id="ARBA00035256"/>
    </source>
</evidence>
<dbReference type="GO" id="GO:0006412">
    <property type="term" value="P:translation"/>
    <property type="evidence" value="ECO:0007669"/>
    <property type="project" value="UniProtKB-UniRule"/>
</dbReference>
<comment type="similarity">
    <text evidence="1 5 6">Belongs to the universal ribosomal protein uS2 family.</text>
</comment>
<dbReference type="SUPFAM" id="SSF52313">
    <property type="entry name" value="Ribosomal protein S2"/>
    <property type="match status" value="1"/>
</dbReference>
<protein>
    <recommendedName>
        <fullName evidence="4 5">Small ribosomal subunit protein uS2</fullName>
    </recommendedName>
</protein>
<dbReference type="AlphaFoldDB" id="A0A2M7QDU7"/>
<dbReference type="InterPro" id="IPR018130">
    <property type="entry name" value="Ribosomal_uS2_CS"/>
</dbReference>
<evidence type="ECO:0000313" key="7">
    <source>
        <dbReference type="EMBL" id="PIY69050.1"/>
    </source>
</evidence>
<evidence type="ECO:0000256" key="3">
    <source>
        <dbReference type="ARBA" id="ARBA00023274"/>
    </source>
</evidence>
<keyword evidence="3 5" id="KW-0687">Ribonucleoprotein</keyword>